<feature type="signal peptide" evidence="7">
    <location>
        <begin position="1"/>
        <end position="22"/>
    </location>
</feature>
<evidence type="ECO:0000256" key="2">
    <source>
        <dbReference type="ARBA" id="ARBA00010680"/>
    </source>
</evidence>
<proteinExistence type="inferred from homology"/>
<dbReference type="Pfam" id="PF00272">
    <property type="entry name" value="Cecropin"/>
    <property type="match status" value="1"/>
</dbReference>
<accession>A0A0N1ID37</accession>
<dbReference type="Proteomes" id="UP000053240">
    <property type="component" value="Unassembled WGS sequence"/>
</dbReference>
<dbReference type="InterPro" id="IPR000875">
    <property type="entry name" value="CecC-like"/>
</dbReference>
<evidence type="ECO:0000256" key="1">
    <source>
        <dbReference type="ARBA" id="ARBA00004613"/>
    </source>
</evidence>
<dbReference type="GO" id="GO:0019731">
    <property type="term" value="P:antibacterial humoral response"/>
    <property type="evidence" value="ECO:0007669"/>
    <property type="project" value="InterPro"/>
</dbReference>
<dbReference type="PROSITE" id="PS00268">
    <property type="entry name" value="CECROPIN"/>
    <property type="match status" value="1"/>
</dbReference>
<keyword evidence="5" id="KW-0399">Innate immunity</keyword>
<evidence type="ECO:0000256" key="6">
    <source>
        <dbReference type="ARBA" id="ARBA00022859"/>
    </source>
</evidence>
<dbReference type="EMBL" id="KQ461188">
    <property type="protein sequence ID" value="KPJ07302.1"/>
    <property type="molecule type" value="Genomic_DNA"/>
</dbReference>
<keyword evidence="3" id="KW-0964">Secreted</keyword>
<evidence type="ECO:0000256" key="3">
    <source>
        <dbReference type="ARBA" id="ARBA00022525"/>
    </source>
</evidence>
<sequence>MKYVTIILFVLVAVIAISYVSAEPIPWNPFKELERAGQNIRDAIISAGPAVDVVARAQKIARGEDVDEEE</sequence>
<keyword evidence="7" id="KW-0732">Signal</keyword>
<gene>
    <name evidence="8" type="ORF">RR48_03282</name>
</gene>
<evidence type="ECO:0000313" key="8">
    <source>
        <dbReference type="EMBL" id="KPJ07302.1"/>
    </source>
</evidence>
<comment type="subcellular location">
    <subcellularLocation>
        <location evidence="1">Secreted</location>
    </subcellularLocation>
</comment>
<dbReference type="InParanoid" id="A0A0N1ID37"/>
<dbReference type="GO" id="GO:0050830">
    <property type="term" value="P:defense response to Gram-positive bacterium"/>
    <property type="evidence" value="ECO:0007669"/>
    <property type="project" value="UniProtKB-ARBA"/>
</dbReference>
<evidence type="ECO:0000256" key="4">
    <source>
        <dbReference type="ARBA" id="ARBA00022529"/>
    </source>
</evidence>
<comment type="similarity">
    <text evidence="2">Belongs to the cecropin family.</text>
</comment>
<organism evidence="8 9">
    <name type="scientific">Papilio machaon</name>
    <name type="common">Old World swallowtail butterfly</name>
    <dbReference type="NCBI Taxonomy" id="76193"/>
    <lineage>
        <taxon>Eukaryota</taxon>
        <taxon>Metazoa</taxon>
        <taxon>Ecdysozoa</taxon>
        <taxon>Arthropoda</taxon>
        <taxon>Hexapoda</taxon>
        <taxon>Insecta</taxon>
        <taxon>Pterygota</taxon>
        <taxon>Neoptera</taxon>
        <taxon>Endopterygota</taxon>
        <taxon>Lepidoptera</taxon>
        <taxon>Glossata</taxon>
        <taxon>Ditrysia</taxon>
        <taxon>Papilionoidea</taxon>
        <taxon>Papilionidae</taxon>
        <taxon>Papilioninae</taxon>
        <taxon>Papilio</taxon>
    </lineage>
</organism>
<keyword evidence="9" id="KW-1185">Reference proteome</keyword>
<protein>
    <submittedName>
        <fullName evidence="8">Cecropin-A</fullName>
    </submittedName>
</protein>
<evidence type="ECO:0000256" key="7">
    <source>
        <dbReference type="SAM" id="SignalP"/>
    </source>
</evidence>
<evidence type="ECO:0000256" key="5">
    <source>
        <dbReference type="ARBA" id="ARBA00022588"/>
    </source>
</evidence>
<dbReference type="AlphaFoldDB" id="A0A0N1ID37"/>
<dbReference type="GO" id="GO:0045087">
    <property type="term" value="P:innate immune response"/>
    <property type="evidence" value="ECO:0007669"/>
    <property type="project" value="UniProtKB-KW"/>
</dbReference>
<name>A0A0N1ID37_PAPMA</name>
<keyword evidence="4" id="KW-0929">Antimicrobial</keyword>
<reference evidence="8 9" key="1">
    <citation type="journal article" date="2015" name="Nat. Commun.">
        <title>Outbred genome sequencing and CRISPR/Cas9 gene editing in butterflies.</title>
        <authorList>
            <person name="Li X."/>
            <person name="Fan D."/>
            <person name="Zhang W."/>
            <person name="Liu G."/>
            <person name="Zhang L."/>
            <person name="Zhao L."/>
            <person name="Fang X."/>
            <person name="Chen L."/>
            <person name="Dong Y."/>
            <person name="Chen Y."/>
            <person name="Ding Y."/>
            <person name="Zhao R."/>
            <person name="Feng M."/>
            <person name="Zhu Y."/>
            <person name="Feng Y."/>
            <person name="Jiang X."/>
            <person name="Zhu D."/>
            <person name="Xiang H."/>
            <person name="Feng X."/>
            <person name="Li S."/>
            <person name="Wang J."/>
            <person name="Zhang G."/>
            <person name="Kronforst M.R."/>
            <person name="Wang W."/>
        </authorList>
    </citation>
    <scope>NUCLEOTIDE SEQUENCE [LARGE SCALE GENOMIC DNA]</scope>
    <source>
        <strain evidence="8">Ya'a_city_454_Pm</strain>
        <tissue evidence="8">Whole body</tissue>
    </source>
</reference>
<dbReference type="GO" id="GO:0005576">
    <property type="term" value="C:extracellular region"/>
    <property type="evidence" value="ECO:0007669"/>
    <property type="project" value="UniProtKB-SubCell"/>
</dbReference>
<feature type="chain" id="PRO_5005873866" evidence="7">
    <location>
        <begin position="23"/>
        <end position="70"/>
    </location>
</feature>
<evidence type="ECO:0000313" key="9">
    <source>
        <dbReference type="Proteomes" id="UP000053240"/>
    </source>
</evidence>
<keyword evidence="6" id="KW-0391">Immunity</keyword>